<dbReference type="InterPro" id="IPR001509">
    <property type="entry name" value="Epimerase_deHydtase"/>
</dbReference>
<evidence type="ECO:0000313" key="3">
    <source>
        <dbReference type="EMBL" id="OGE65497.1"/>
    </source>
</evidence>
<sequence length="377" mass="42711">MTKRALITGSSGLVGSEAVKFLCKKNWKVFGIDNNIRAYLFGEDASTEPERIKLDISLKNFFHIPVDIRDNEAINKVFASYGPFDFIIHAASQPAHEWSTNNAIEDFQINALGTMNVLEAYRQKSPRAVFIHCSSSKVYGDHVNRLPLKEYSSRFDLPKNHPLFAGTTEDMHLDKSMHSLFGASKACGDIMAQEYGRYFHLPIALFRPVCITGPAHKGAKLHGYLAYLVKCIADGTEYTINGYKGKQVRGNIHSYDLVTAFWEVFKNPKHSYGTAYNIDGGRLSNNSMLEAIAQAEKILGTKGNIKYSDVNRQGDHMWCIFSNAKFQKNYPKWKITYDNDRIMEELCAVHQINIKQDDGIKVQKRRGRPRKVDVSNL</sequence>
<reference evidence="3 4" key="1">
    <citation type="journal article" date="2016" name="Nat. Commun.">
        <title>Thousands of microbial genomes shed light on interconnected biogeochemical processes in an aquifer system.</title>
        <authorList>
            <person name="Anantharaman K."/>
            <person name="Brown C.T."/>
            <person name="Hug L.A."/>
            <person name="Sharon I."/>
            <person name="Castelle C.J."/>
            <person name="Probst A.J."/>
            <person name="Thomas B.C."/>
            <person name="Singh A."/>
            <person name="Wilkins M.J."/>
            <person name="Karaoz U."/>
            <person name="Brodie E.L."/>
            <person name="Williams K.H."/>
            <person name="Hubbard S.S."/>
            <person name="Banfield J.F."/>
        </authorList>
    </citation>
    <scope>NUCLEOTIDE SEQUENCE [LARGE SCALE GENOMIC DNA]</scope>
</reference>
<dbReference type="PANTHER" id="PTHR43000">
    <property type="entry name" value="DTDP-D-GLUCOSE 4,6-DEHYDRATASE-RELATED"/>
    <property type="match status" value="1"/>
</dbReference>
<evidence type="ECO:0000259" key="2">
    <source>
        <dbReference type="Pfam" id="PF01370"/>
    </source>
</evidence>
<comment type="similarity">
    <text evidence="1">Belongs to the NAD(P)-dependent epimerase/dehydratase family.</text>
</comment>
<evidence type="ECO:0000313" key="4">
    <source>
        <dbReference type="Proteomes" id="UP000178017"/>
    </source>
</evidence>
<comment type="caution">
    <text evidence="3">The sequence shown here is derived from an EMBL/GenBank/DDBJ whole genome shotgun (WGS) entry which is preliminary data.</text>
</comment>
<gene>
    <name evidence="3" type="ORF">A3B49_01105</name>
</gene>
<proteinExistence type="inferred from homology"/>
<protein>
    <recommendedName>
        <fullName evidence="2">NAD-dependent epimerase/dehydratase domain-containing protein</fullName>
    </recommendedName>
</protein>
<dbReference type="Gene3D" id="3.40.50.720">
    <property type="entry name" value="NAD(P)-binding Rossmann-like Domain"/>
    <property type="match status" value="1"/>
</dbReference>
<dbReference type="Proteomes" id="UP000178017">
    <property type="component" value="Unassembled WGS sequence"/>
</dbReference>
<accession>A0A1F5MJE1</accession>
<dbReference type="AlphaFoldDB" id="A0A1F5MJE1"/>
<dbReference type="EMBL" id="MFDO01000018">
    <property type="protein sequence ID" value="OGE65497.1"/>
    <property type="molecule type" value="Genomic_DNA"/>
</dbReference>
<evidence type="ECO:0000256" key="1">
    <source>
        <dbReference type="ARBA" id="ARBA00007637"/>
    </source>
</evidence>
<organism evidence="3 4">
    <name type="scientific">Candidatus Daviesbacteria bacterium RIFCSPLOWO2_01_FULL_40_24</name>
    <dbReference type="NCBI Taxonomy" id="1797787"/>
    <lineage>
        <taxon>Bacteria</taxon>
        <taxon>Candidatus Daviesiibacteriota</taxon>
    </lineage>
</organism>
<dbReference type="SUPFAM" id="SSF51735">
    <property type="entry name" value="NAD(P)-binding Rossmann-fold domains"/>
    <property type="match status" value="1"/>
</dbReference>
<dbReference type="Pfam" id="PF01370">
    <property type="entry name" value="Epimerase"/>
    <property type="match status" value="1"/>
</dbReference>
<dbReference type="InterPro" id="IPR036291">
    <property type="entry name" value="NAD(P)-bd_dom_sf"/>
</dbReference>
<name>A0A1F5MJE1_9BACT</name>
<feature type="domain" description="NAD-dependent epimerase/dehydratase" evidence="2">
    <location>
        <begin position="5"/>
        <end position="278"/>
    </location>
</feature>